<dbReference type="RefSeq" id="WP_039093841.1">
    <property type="nucleotide sequence ID" value="NZ_JTDN01000001.1"/>
</dbReference>
<dbReference type="AlphaFoldDB" id="A0A0B2BVJ1"/>
<comment type="caution">
    <text evidence="1">The sequence shown here is derived from an EMBL/GenBank/DDBJ whole genome shotgun (WGS) entry which is preliminary data.</text>
</comment>
<evidence type="ECO:0000313" key="2">
    <source>
        <dbReference type="Proteomes" id="UP000030988"/>
    </source>
</evidence>
<reference evidence="1 2" key="1">
    <citation type="submission" date="2014-11" db="EMBL/GenBank/DDBJ databases">
        <title>Draft genome sequence of Kirrobacter mercurialis.</title>
        <authorList>
            <person name="Coil D.A."/>
            <person name="Eisen J.A."/>
        </authorList>
    </citation>
    <scope>NUCLEOTIDE SEQUENCE [LARGE SCALE GENOMIC DNA]</scope>
    <source>
        <strain evidence="1 2">Coronado</strain>
    </source>
</reference>
<evidence type="ECO:0000313" key="1">
    <source>
        <dbReference type="EMBL" id="KHL25459.1"/>
    </source>
</evidence>
<dbReference type="EMBL" id="JTDN01000001">
    <property type="protein sequence ID" value="KHL25459.1"/>
    <property type="molecule type" value="Genomic_DNA"/>
</dbReference>
<sequence>MLGLGGTPPPLDRKLAASRLGHRHRQIAAIVGVITIRAVDQHVHAGKYQFDMAQLLNGD</sequence>
<dbReference type="Proteomes" id="UP000030988">
    <property type="component" value="Unassembled WGS sequence"/>
</dbReference>
<name>A0A0B2BVJ1_9SPHN</name>
<organism evidence="1 2">
    <name type="scientific">Croceibacterium mercuriale</name>
    <dbReference type="NCBI Taxonomy" id="1572751"/>
    <lineage>
        <taxon>Bacteria</taxon>
        <taxon>Pseudomonadati</taxon>
        <taxon>Pseudomonadota</taxon>
        <taxon>Alphaproteobacteria</taxon>
        <taxon>Sphingomonadales</taxon>
        <taxon>Erythrobacteraceae</taxon>
        <taxon>Croceibacterium</taxon>
    </lineage>
</organism>
<keyword evidence="2" id="KW-1185">Reference proteome</keyword>
<protein>
    <submittedName>
        <fullName evidence="1">Uncharacterized protein</fullName>
    </submittedName>
</protein>
<accession>A0A0B2BVJ1</accession>
<proteinExistence type="predicted"/>
<gene>
    <name evidence="1" type="ORF">PK98_01810</name>
</gene>